<evidence type="ECO:0000256" key="6">
    <source>
        <dbReference type="NCBIfam" id="TIGR00922"/>
    </source>
</evidence>
<reference evidence="11 14" key="3">
    <citation type="submission" date="2023-12" db="EMBL/GenBank/DDBJ databases">
        <authorList>
            <person name="Easwaran N."/>
            <person name="Lazarus H.P.S."/>
        </authorList>
    </citation>
    <scope>NUCLEOTIDE SEQUENCE [LARGE SCALE GENOMIC DNA]</scope>
    <source>
        <strain evidence="11 14">VIT-2023</strain>
    </source>
</reference>
<dbReference type="Gene3D" id="2.30.30.30">
    <property type="match status" value="1"/>
</dbReference>
<evidence type="ECO:0000256" key="7">
    <source>
        <dbReference type="RuleBase" id="RU000538"/>
    </source>
</evidence>
<keyword evidence="1 5" id="KW-0806">Transcription termination</keyword>
<dbReference type="GO" id="GO:0006353">
    <property type="term" value="P:DNA-templated transcription termination"/>
    <property type="evidence" value="ECO:0007669"/>
    <property type="project" value="UniProtKB-UniRule"/>
</dbReference>
<dbReference type="PRINTS" id="PR00338">
    <property type="entry name" value="NUSGTNSCPFCT"/>
</dbReference>
<gene>
    <name evidence="5 11" type="primary">nusG</name>
    <name evidence="9" type="ORF">AS033_16065</name>
    <name evidence="10" type="ORF">RSA11_14445</name>
    <name evidence="11" type="ORF">SZL87_16335</name>
</gene>
<evidence type="ECO:0000256" key="5">
    <source>
        <dbReference type="HAMAP-Rule" id="MF_00948"/>
    </source>
</evidence>
<reference evidence="10 13" key="2">
    <citation type="journal article" date="2016" name="Front. Microbiol.">
        <title>Genomic Resource of Rice Seed Associated Bacteria.</title>
        <authorList>
            <person name="Midha S."/>
            <person name="Bansal K."/>
            <person name="Sharma S."/>
            <person name="Kumar N."/>
            <person name="Patil P.P."/>
            <person name="Chaudhry V."/>
            <person name="Patil P.B."/>
        </authorList>
    </citation>
    <scope>NUCLEOTIDE SEQUENCE [LARGE SCALE GENOMIC DNA]</scope>
    <source>
        <strain evidence="10 13">RSA11</strain>
    </source>
</reference>
<dbReference type="PANTHER" id="PTHR30265:SF2">
    <property type="entry name" value="TRANSCRIPTION TERMINATION_ANTITERMINATION PROTEIN NUSG"/>
    <property type="match status" value="1"/>
</dbReference>
<dbReference type="HAMAP" id="MF_00948">
    <property type="entry name" value="NusG"/>
    <property type="match status" value="1"/>
</dbReference>
<dbReference type="OrthoDB" id="9809075at2"/>
<evidence type="ECO:0000256" key="2">
    <source>
        <dbReference type="ARBA" id="ARBA00022814"/>
    </source>
</evidence>
<accession>A0A0V8GBE5</accession>
<dbReference type="GeneID" id="90838872"/>
<evidence type="ECO:0000256" key="3">
    <source>
        <dbReference type="ARBA" id="ARBA00023015"/>
    </source>
</evidence>
<dbReference type="PANTHER" id="PTHR30265">
    <property type="entry name" value="RHO-INTERACTING TRANSCRIPTION TERMINATION FACTOR NUSG"/>
    <property type="match status" value="1"/>
</dbReference>
<dbReference type="GO" id="GO:0031564">
    <property type="term" value="P:transcription antitermination"/>
    <property type="evidence" value="ECO:0007669"/>
    <property type="project" value="UniProtKB-UniRule"/>
</dbReference>
<sequence length="183" mass="20810">MEKQWFVVQTYSGFENNVKANLERRIESMNMDEKIFRVLVPIETVQEEVTNKKGETKIKEREVKIFPGYVLVEMVMTDDSWYVVRNTPNVTGFLGSVGGGSKPTPLLPEEAENILGSMGLVDLKSRYDFSLGQIVRIKEGAFENLEGTIEELDTDAEKMKVSVDMFGRETKVELDFAQVDKID</sequence>
<comment type="similarity">
    <text evidence="5 7">Belongs to the NusG family.</text>
</comment>
<dbReference type="SMART" id="SM00738">
    <property type="entry name" value="NGN"/>
    <property type="match status" value="1"/>
</dbReference>
<dbReference type="SUPFAM" id="SSF82679">
    <property type="entry name" value="N-utilization substance G protein NusG, N-terminal domain"/>
    <property type="match status" value="1"/>
</dbReference>
<evidence type="ECO:0000313" key="13">
    <source>
        <dbReference type="Proteomes" id="UP000072605"/>
    </source>
</evidence>
<evidence type="ECO:0000313" key="11">
    <source>
        <dbReference type="EMBL" id="MEI4463997.1"/>
    </source>
</evidence>
<keyword evidence="2 5" id="KW-0889">Transcription antitermination</keyword>
<dbReference type="GO" id="GO:0032784">
    <property type="term" value="P:regulation of DNA-templated transcription elongation"/>
    <property type="evidence" value="ECO:0007669"/>
    <property type="project" value="InterPro"/>
</dbReference>
<evidence type="ECO:0000313" key="12">
    <source>
        <dbReference type="Proteomes" id="UP000053797"/>
    </source>
</evidence>
<proteinExistence type="inferred from homology"/>
<dbReference type="NCBIfam" id="TIGR00922">
    <property type="entry name" value="nusG"/>
    <property type="match status" value="1"/>
</dbReference>
<dbReference type="SUPFAM" id="SSF50104">
    <property type="entry name" value="Translation proteins SH3-like domain"/>
    <property type="match status" value="1"/>
</dbReference>
<evidence type="ECO:0000256" key="1">
    <source>
        <dbReference type="ARBA" id="ARBA00022472"/>
    </source>
</evidence>
<keyword evidence="14" id="KW-1185">Reference proteome</keyword>
<protein>
    <recommendedName>
        <fullName evidence="5 6">Transcription termination/antitermination protein NusG</fullName>
    </recommendedName>
</protein>
<dbReference type="Gene3D" id="3.30.70.940">
    <property type="entry name" value="NusG, N-terminal domain"/>
    <property type="match status" value="1"/>
</dbReference>
<dbReference type="Proteomes" id="UP000072605">
    <property type="component" value="Unassembled WGS sequence"/>
</dbReference>
<dbReference type="EMBL" id="JBAWKY010000008">
    <property type="protein sequence ID" value="MEI4463997.1"/>
    <property type="molecule type" value="Genomic_DNA"/>
</dbReference>
<evidence type="ECO:0000313" key="14">
    <source>
        <dbReference type="Proteomes" id="UP001387110"/>
    </source>
</evidence>
<dbReference type="InterPro" id="IPR043425">
    <property type="entry name" value="NusG-like"/>
</dbReference>
<evidence type="ECO:0000256" key="4">
    <source>
        <dbReference type="ARBA" id="ARBA00023163"/>
    </source>
</evidence>
<evidence type="ECO:0000259" key="8">
    <source>
        <dbReference type="SMART" id="SM00738"/>
    </source>
</evidence>
<dbReference type="InterPro" id="IPR014722">
    <property type="entry name" value="Rib_uL2_dom2"/>
</dbReference>
<dbReference type="RefSeq" id="WP_023466607.1">
    <property type="nucleotide sequence ID" value="NZ_FMYN01000008.1"/>
</dbReference>
<dbReference type="SMR" id="A0A0V8GBE5"/>
<dbReference type="GO" id="GO:0005829">
    <property type="term" value="C:cytosol"/>
    <property type="evidence" value="ECO:0007669"/>
    <property type="project" value="TreeGrafter"/>
</dbReference>
<dbReference type="Proteomes" id="UP000053797">
    <property type="component" value="Unassembled WGS sequence"/>
</dbReference>
<dbReference type="InterPro" id="IPR001062">
    <property type="entry name" value="Transcrpt_antiterm_NusG"/>
</dbReference>
<dbReference type="EMBL" id="LDQV01000034">
    <property type="protein sequence ID" value="KTR25640.1"/>
    <property type="molecule type" value="Genomic_DNA"/>
</dbReference>
<feature type="domain" description="NusG-like N-terminal" evidence="8">
    <location>
        <begin position="2"/>
        <end position="118"/>
    </location>
</feature>
<name>A0A0V8GBE5_9BACL</name>
<dbReference type="InterPro" id="IPR047050">
    <property type="entry name" value="NGN"/>
</dbReference>
<comment type="caution">
    <text evidence="9">The sequence shown here is derived from an EMBL/GenBank/DDBJ whole genome shotgun (WGS) entry which is preliminary data.</text>
</comment>
<reference evidence="9 12" key="1">
    <citation type="journal article" date="2015" name="Int. J. Syst. Evol. Microbiol.">
        <title>Exiguobacterium enclense sp. nov., isolated from sediment.</title>
        <authorList>
            <person name="Dastager S.G."/>
            <person name="Mawlankar R."/>
            <person name="Sonalkar V.V."/>
            <person name="Thorat M.N."/>
            <person name="Mual P."/>
            <person name="Verma A."/>
            <person name="Krishnamurthi S."/>
            <person name="Tang S.K."/>
            <person name="Li W.J."/>
        </authorList>
    </citation>
    <scope>NUCLEOTIDE SEQUENCE [LARGE SCALE GENOMIC DNA]</scope>
    <source>
        <strain evidence="9 12">NIO-1109</strain>
    </source>
</reference>
<dbReference type="GO" id="GO:0006354">
    <property type="term" value="P:DNA-templated transcription elongation"/>
    <property type="evidence" value="ECO:0007669"/>
    <property type="project" value="UniProtKB-UniRule"/>
</dbReference>
<dbReference type="CDD" id="cd06091">
    <property type="entry name" value="KOW_NusG"/>
    <property type="match status" value="1"/>
</dbReference>
<dbReference type="Proteomes" id="UP001387110">
    <property type="component" value="Unassembled WGS sequence"/>
</dbReference>
<evidence type="ECO:0000313" key="10">
    <source>
        <dbReference type="EMBL" id="KTR25640.1"/>
    </source>
</evidence>
<keyword evidence="3 5" id="KW-0805">Transcription regulation</keyword>
<keyword evidence="4 5" id="KW-0804">Transcription</keyword>
<dbReference type="InterPro" id="IPR008991">
    <property type="entry name" value="Translation_prot_SH3-like_sf"/>
</dbReference>
<dbReference type="EMBL" id="LNQL01000008">
    <property type="protein sequence ID" value="KSU47538.1"/>
    <property type="molecule type" value="Genomic_DNA"/>
</dbReference>
<organism evidence="9 12">
    <name type="scientific">Exiguobacterium indicum</name>
    <dbReference type="NCBI Taxonomy" id="296995"/>
    <lineage>
        <taxon>Bacteria</taxon>
        <taxon>Bacillati</taxon>
        <taxon>Bacillota</taxon>
        <taxon>Bacilli</taxon>
        <taxon>Bacillales</taxon>
        <taxon>Bacillales Family XII. Incertae Sedis</taxon>
        <taxon>Exiguobacterium</taxon>
    </lineage>
</organism>
<dbReference type="CDD" id="cd09891">
    <property type="entry name" value="NGN_Bact_1"/>
    <property type="match status" value="1"/>
</dbReference>
<comment type="function">
    <text evidence="5 7">Participates in transcription elongation, termination and antitermination.</text>
</comment>
<dbReference type="Pfam" id="PF02357">
    <property type="entry name" value="NusG"/>
    <property type="match status" value="1"/>
</dbReference>
<dbReference type="AlphaFoldDB" id="A0A0V8GBE5"/>
<evidence type="ECO:0000313" key="9">
    <source>
        <dbReference type="EMBL" id="KSU47538.1"/>
    </source>
</evidence>
<dbReference type="InterPro" id="IPR036735">
    <property type="entry name" value="NGN_dom_sf"/>
</dbReference>
<dbReference type="InterPro" id="IPR006645">
    <property type="entry name" value="NGN-like_dom"/>
</dbReference>
<dbReference type="FunFam" id="3.30.70.940:FF:000002">
    <property type="entry name" value="Transcription termination/antitermination protein NusG"/>
    <property type="match status" value="1"/>
</dbReference>